<reference evidence="8 9" key="1">
    <citation type="submission" date="2016-05" db="EMBL/GenBank/DDBJ databases">
        <title>Comparative analysis of secretome profiles of manganese(II)-oxidizing ascomycete fungi.</title>
        <authorList>
            <consortium name="DOE Joint Genome Institute"/>
            <person name="Zeiner C.A."/>
            <person name="Purvine S.O."/>
            <person name="Zink E.M."/>
            <person name="Wu S."/>
            <person name="Pasa-Tolic L."/>
            <person name="Chaput D.L."/>
            <person name="Haridas S."/>
            <person name="Grigoriev I.V."/>
            <person name="Santelli C.M."/>
            <person name="Hansel C.M."/>
        </authorList>
    </citation>
    <scope>NUCLEOTIDE SEQUENCE [LARGE SCALE GENOMIC DNA]</scope>
    <source>
        <strain evidence="8 9">SRC1lrK2f</strain>
    </source>
</reference>
<dbReference type="InterPro" id="IPR052337">
    <property type="entry name" value="SAT4-like"/>
</dbReference>
<feature type="transmembrane region" description="Helical" evidence="6">
    <location>
        <begin position="200"/>
        <end position="222"/>
    </location>
</feature>
<sequence length="403" mass="44738">MTINLFAKQVSGLLSPAPSQAYLEESYAPEMLAAIGTLFGLAMICVLLRVYVRVVMLKVFGVDDWLMMLSAVLSVACFSSFAALTHVGVGHHVEYFTYVRPDHRKRFFEISWWYAWILVAAYSSIKISIACFLLRFADHRRHWQWSLYAMIVILILFTIGSVLSLVLQCLPIQAAWDFNLRPPTGNANCYSTTTFRNTGVFNSVFNLATDLILALSPMPIIWKIQTDLRTKISLCIVMGLGLFTCGVAAYKIPLQFHFFDEKDFLGRGAWYYVWQQTEMNVGIIAACLPTLKPIAASFLGTVSALTSSNRYASRHPTTGPSRPNASNGYIRQAERSGTRSYAMKDLNCSNEGSLNGSAIDKEYLESGVAHTTHIGRVSCAAGSEDSILPAQKGIMRTVEVEVS</sequence>
<feature type="transmembrane region" description="Helical" evidence="6">
    <location>
        <begin position="113"/>
        <end position="134"/>
    </location>
</feature>
<dbReference type="PANTHER" id="PTHR33048">
    <property type="entry name" value="PTH11-LIKE INTEGRAL MEMBRANE PROTEIN (AFU_ORTHOLOGUE AFUA_5G11245)"/>
    <property type="match status" value="1"/>
</dbReference>
<comment type="subcellular location">
    <subcellularLocation>
        <location evidence="1">Membrane</location>
        <topology evidence="1">Multi-pass membrane protein</topology>
    </subcellularLocation>
</comment>
<keyword evidence="9" id="KW-1185">Reference proteome</keyword>
<feature type="transmembrane region" description="Helical" evidence="6">
    <location>
        <begin position="64"/>
        <end position="93"/>
    </location>
</feature>
<feature type="domain" description="Rhodopsin" evidence="7">
    <location>
        <begin position="48"/>
        <end position="295"/>
    </location>
</feature>
<dbReference type="GeneID" id="29117579"/>
<dbReference type="GO" id="GO:0016020">
    <property type="term" value="C:membrane"/>
    <property type="evidence" value="ECO:0007669"/>
    <property type="project" value="UniProtKB-SubCell"/>
</dbReference>
<evidence type="ECO:0000256" key="1">
    <source>
        <dbReference type="ARBA" id="ARBA00004141"/>
    </source>
</evidence>
<dbReference type="VEuPathDB" id="FungiDB:CC77DRAFT_510777"/>
<keyword evidence="4 6" id="KW-0472">Membrane</keyword>
<evidence type="ECO:0000313" key="8">
    <source>
        <dbReference type="EMBL" id="OAG24312.1"/>
    </source>
</evidence>
<organism evidence="8 9">
    <name type="scientific">Alternaria alternata</name>
    <name type="common">Alternaria rot fungus</name>
    <name type="synonym">Torula alternata</name>
    <dbReference type="NCBI Taxonomy" id="5599"/>
    <lineage>
        <taxon>Eukaryota</taxon>
        <taxon>Fungi</taxon>
        <taxon>Dikarya</taxon>
        <taxon>Ascomycota</taxon>
        <taxon>Pezizomycotina</taxon>
        <taxon>Dothideomycetes</taxon>
        <taxon>Pleosporomycetidae</taxon>
        <taxon>Pleosporales</taxon>
        <taxon>Pleosporineae</taxon>
        <taxon>Pleosporaceae</taxon>
        <taxon>Alternaria</taxon>
        <taxon>Alternaria sect. Alternaria</taxon>
        <taxon>Alternaria alternata complex</taxon>
    </lineage>
</organism>
<accession>A0A177DZA4</accession>
<dbReference type="PANTHER" id="PTHR33048:SF167">
    <property type="entry name" value="INTEGRAL MEMBRANE PROTEIN"/>
    <property type="match status" value="1"/>
</dbReference>
<evidence type="ECO:0000259" key="7">
    <source>
        <dbReference type="Pfam" id="PF20684"/>
    </source>
</evidence>
<evidence type="ECO:0000256" key="4">
    <source>
        <dbReference type="ARBA" id="ARBA00023136"/>
    </source>
</evidence>
<dbReference type="RefSeq" id="XP_018389733.1">
    <property type="nucleotide sequence ID" value="XM_018531985.1"/>
</dbReference>
<feature type="transmembrane region" description="Helical" evidence="6">
    <location>
        <begin position="31"/>
        <end position="52"/>
    </location>
</feature>
<keyword evidence="2 6" id="KW-0812">Transmembrane</keyword>
<dbReference type="InterPro" id="IPR049326">
    <property type="entry name" value="Rhodopsin_dom_fungi"/>
</dbReference>
<evidence type="ECO:0000256" key="6">
    <source>
        <dbReference type="SAM" id="Phobius"/>
    </source>
</evidence>
<evidence type="ECO:0000256" key="5">
    <source>
        <dbReference type="ARBA" id="ARBA00038359"/>
    </source>
</evidence>
<dbReference type="OMA" id="WLCAVGV"/>
<evidence type="ECO:0000256" key="2">
    <source>
        <dbReference type="ARBA" id="ARBA00022692"/>
    </source>
</evidence>
<protein>
    <recommendedName>
        <fullName evidence="7">Rhodopsin domain-containing protein</fullName>
    </recommendedName>
</protein>
<evidence type="ECO:0000313" key="9">
    <source>
        <dbReference type="Proteomes" id="UP000077248"/>
    </source>
</evidence>
<dbReference type="AlphaFoldDB" id="A0A177DZA4"/>
<dbReference type="Pfam" id="PF20684">
    <property type="entry name" value="Fung_rhodopsin"/>
    <property type="match status" value="1"/>
</dbReference>
<dbReference type="KEGG" id="aalt:CC77DRAFT_510777"/>
<dbReference type="Proteomes" id="UP000077248">
    <property type="component" value="Unassembled WGS sequence"/>
</dbReference>
<feature type="transmembrane region" description="Helical" evidence="6">
    <location>
        <begin position="146"/>
        <end position="167"/>
    </location>
</feature>
<comment type="similarity">
    <text evidence="5">Belongs to the SAT4 family.</text>
</comment>
<name>A0A177DZA4_ALTAL</name>
<proteinExistence type="inferred from homology"/>
<evidence type="ECO:0000256" key="3">
    <source>
        <dbReference type="ARBA" id="ARBA00022989"/>
    </source>
</evidence>
<keyword evidence="3 6" id="KW-1133">Transmembrane helix</keyword>
<gene>
    <name evidence="8" type="ORF">CC77DRAFT_510777</name>
</gene>
<dbReference type="EMBL" id="KV441471">
    <property type="protein sequence ID" value="OAG24312.1"/>
    <property type="molecule type" value="Genomic_DNA"/>
</dbReference>
<feature type="transmembrane region" description="Helical" evidence="6">
    <location>
        <begin position="234"/>
        <end position="252"/>
    </location>
</feature>